<feature type="active site" description="Charge relay system" evidence="7">
    <location>
        <position position="157"/>
    </location>
</feature>
<sequence length="515" mass="54361">MMINKKTVLAASIALAYSFPSLADQSMRIVLEANSNKASALKSELLSNNIKIEKELSSLESFAISIDKTQLANVTGLTNLKTFYPDVPRKLMSEGASQYIPYGLSMVQADQVQYQGGQRVCVIDSGYALDHPDLPSAGVTGSDDGGAGVWYQDPFGHGTHVAGTIAAIDNEFGTTGIVDDHSLDMHIVRVFAGNGSWAYASDLAGAIDECQQAGSTVISMSLGGKYSSPIEEKALDKVARANILMVAAAGNAGEASHSYPASYDSVISVAAVDSTKNHASFSQRSSQIELAAPGVNIFSTVPVDRARFSKFNVTQDTVNFQYYGMDGSRFGTVTGELVDCGLGTQSCGDVTGKICLIERGEIPFYKKVEQCEADGGVGVIIRNNNQSQLIGTINPTSMIAGSVTRNEGLNLMDNLGKKTTITVAEFSDHDFKSGTSMATPHVSGAAALVWSNYPECSANGIRLALRASADDQGDMGYDHAYGWGIVQAKAAVDYIAENGCKASNNVLRGGDGSAH</sequence>
<keyword evidence="12" id="KW-1185">Reference proteome</keyword>
<dbReference type="PROSITE" id="PS00137">
    <property type="entry name" value="SUBTILASE_HIS"/>
    <property type="match status" value="1"/>
</dbReference>
<gene>
    <name evidence="11" type="ORF">MKZ47_16540</name>
</gene>
<keyword evidence="8" id="KW-0732">Signal</keyword>
<dbReference type="InterPro" id="IPR023828">
    <property type="entry name" value="Peptidase_S8_Ser-AS"/>
</dbReference>
<dbReference type="SUPFAM" id="SSF52743">
    <property type="entry name" value="Subtilisin-like"/>
    <property type="match status" value="1"/>
</dbReference>
<dbReference type="Proteomes" id="UP001156974">
    <property type="component" value="Unassembled WGS sequence"/>
</dbReference>
<feature type="domain" description="Peptidase S8/S53" evidence="9">
    <location>
        <begin position="117"/>
        <end position="319"/>
    </location>
</feature>
<dbReference type="InterPro" id="IPR015500">
    <property type="entry name" value="Peptidase_S8_subtilisin-rel"/>
</dbReference>
<dbReference type="InterPro" id="IPR034202">
    <property type="entry name" value="Subtilisin_Carlsberg-like"/>
</dbReference>
<dbReference type="PANTHER" id="PTHR43806:SF11">
    <property type="entry name" value="CEREVISIN-RELATED"/>
    <property type="match status" value="1"/>
</dbReference>
<evidence type="ECO:0000256" key="4">
    <source>
        <dbReference type="ARBA" id="ARBA00022723"/>
    </source>
</evidence>
<dbReference type="PANTHER" id="PTHR43806">
    <property type="entry name" value="PEPTIDASE S8"/>
    <property type="match status" value="1"/>
</dbReference>
<evidence type="ECO:0000259" key="9">
    <source>
        <dbReference type="Pfam" id="PF00082"/>
    </source>
</evidence>
<keyword evidence="4" id="KW-0479">Metal-binding</keyword>
<evidence type="ECO:0000256" key="2">
    <source>
        <dbReference type="ARBA" id="ARBA00022512"/>
    </source>
</evidence>
<comment type="caution">
    <text evidence="11">The sequence shown here is derived from an EMBL/GenBank/DDBJ whole genome shotgun (WGS) entry which is preliminary data.</text>
</comment>
<feature type="domain" description="Peptidase S8/S53" evidence="9">
    <location>
        <begin position="416"/>
        <end position="484"/>
    </location>
</feature>
<keyword evidence="2" id="KW-0964">Secreted</keyword>
<protein>
    <submittedName>
        <fullName evidence="11">S8 family serine peptidase</fullName>
    </submittedName>
</protein>
<dbReference type="Pfam" id="PF00082">
    <property type="entry name" value="Peptidase_S8"/>
    <property type="match status" value="2"/>
</dbReference>
<dbReference type="InterPro" id="IPR050131">
    <property type="entry name" value="Peptidase_S8_subtilisin-like"/>
</dbReference>
<organism evidence="11 12">
    <name type="scientific">Pseudoalteromonas shioyasakiensis</name>
    <dbReference type="NCBI Taxonomy" id="1190813"/>
    <lineage>
        <taxon>Bacteria</taxon>
        <taxon>Pseudomonadati</taxon>
        <taxon>Pseudomonadota</taxon>
        <taxon>Gammaproteobacteria</taxon>
        <taxon>Alteromonadales</taxon>
        <taxon>Pseudoalteromonadaceae</taxon>
        <taxon>Pseudoalteromonas</taxon>
    </lineage>
</organism>
<dbReference type="Gene3D" id="3.40.50.200">
    <property type="entry name" value="Peptidase S8/S53 domain"/>
    <property type="match status" value="1"/>
</dbReference>
<feature type="domain" description="PA" evidence="10">
    <location>
        <begin position="333"/>
        <end position="410"/>
    </location>
</feature>
<dbReference type="RefSeq" id="WP_175082882.1">
    <property type="nucleotide sequence ID" value="NZ_JAKUMG010000011.1"/>
</dbReference>
<evidence type="ECO:0000313" key="11">
    <source>
        <dbReference type="EMBL" id="MDI4670682.1"/>
    </source>
</evidence>
<accession>A0ABT6U3C1</accession>
<keyword evidence="2" id="KW-0134">Cell wall</keyword>
<dbReference type="InterPro" id="IPR000209">
    <property type="entry name" value="Peptidase_S8/S53_dom"/>
</dbReference>
<dbReference type="PRINTS" id="PR00723">
    <property type="entry name" value="SUBTILISIN"/>
</dbReference>
<comment type="similarity">
    <text evidence="1 7">Belongs to the peptidase S8 family.</text>
</comment>
<keyword evidence="5 7" id="KW-0378">Hydrolase</keyword>
<feature type="signal peptide" evidence="8">
    <location>
        <begin position="1"/>
        <end position="23"/>
    </location>
</feature>
<evidence type="ECO:0000256" key="1">
    <source>
        <dbReference type="ARBA" id="ARBA00011073"/>
    </source>
</evidence>
<dbReference type="InterPro" id="IPR036852">
    <property type="entry name" value="Peptidase_S8/S53_dom_sf"/>
</dbReference>
<dbReference type="PROSITE" id="PS00138">
    <property type="entry name" value="SUBTILASE_SER"/>
    <property type="match status" value="1"/>
</dbReference>
<dbReference type="Gene3D" id="3.50.30.30">
    <property type="match status" value="1"/>
</dbReference>
<dbReference type="EMBL" id="JAKUMG010000011">
    <property type="protein sequence ID" value="MDI4670682.1"/>
    <property type="molecule type" value="Genomic_DNA"/>
</dbReference>
<reference evidence="11 12" key="1">
    <citation type="submission" date="2022-02" db="EMBL/GenBank/DDBJ databases">
        <title>Genome analysis of Beneficial Microorganisms for Coral consortium from Pocillopora damicornis.</title>
        <authorList>
            <person name="Rosado P.M."/>
            <person name="Cardoso P.M."/>
            <person name="Rosado J.G."/>
            <person name="Schultz J."/>
            <person name="Rocha U."/>
            <person name="Costa T.K."/>
            <person name="Peixoto R.S."/>
        </authorList>
    </citation>
    <scope>NUCLEOTIDE SEQUENCE [LARGE SCALE GENOMIC DNA]</scope>
    <source>
        <strain evidence="11 12">BMC5</strain>
    </source>
</reference>
<name>A0ABT6U3C1_9GAMM</name>
<feature type="active site" description="Charge relay system" evidence="7">
    <location>
        <position position="436"/>
    </location>
</feature>
<feature type="active site" description="Charge relay system" evidence="7">
    <location>
        <position position="124"/>
    </location>
</feature>
<feature type="chain" id="PRO_5047295523" evidence="8">
    <location>
        <begin position="24"/>
        <end position="515"/>
    </location>
</feature>
<dbReference type="PROSITE" id="PS51892">
    <property type="entry name" value="SUBTILASE"/>
    <property type="match status" value="1"/>
</dbReference>
<evidence type="ECO:0000256" key="6">
    <source>
        <dbReference type="ARBA" id="ARBA00022825"/>
    </source>
</evidence>
<keyword evidence="3 7" id="KW-0645">Protease</keyword>
<keyword evidence="6 7" id="KW-0720">Serine protease</keyword>
<evidence type="ECO:0000313" key="12">
    <source>
        <dbReference type="Proteomes" id="UP001156974"/>
    </source>
</evidence>
<proteinExistence type="inferred from homology"/>
<dbReference type="CDD" id="cd07477">
    <property type="entry name" value="Peptidases_S8_Subtilisin_subset"/>
    <property type="match status" value="1"/>
</dbReference>
<evidence type="ECO:0000256" key="7">
    <source>
        <dbReference type="PROSITE-ProRule" id="PRU01240"/>
    </source>
</evidence>
<dbReference type="InterPro" id="IPR022398">
    <property type="entry name" value="Peptidase_S8_His-AS"/>
</dbReference>
<dbReference type="InterPro" id="IPR003137">
    <property type="entry name" value="PA_domain"/>
</dbReference>
<evidence type="ECO:0000256" key="3">
    <source>
        <dbReference type="ARBA" id="ARBA00022670"/>
    </source>
</evidence>
<dbReference type="Pfam" id="PF02225">
    <property type="entry name" value="PA"/>
    <property type="match status" value="1"/>
</dbReference>
<evidence type="ECO:0000256" key="5">
    <source>
        <dbReference type="ARBA" id="ARBA00022801"/>
    </source>
</evidence>
<evidence type="ECO:0000256" key="8">
    <source>
        <dbReference type="SAM" id="SignalP"/>
    </source>
</evidence>
<evidence type="ECO:0000259" key="10">
    <source>
        <dbReference type="Pfam" id="PF02225"/>
    </source>
</evidence>